<dbReference type="AlphaFoldDB" id="A0A3A4NK25"/>
<gene>
    <name evidence="7" type="ORF">C4520_12880</name>
</gene>
<feature type="domain" description="CusB-like beta-barrel" evidence="6">
    <location>
        <begin position="261"/>
        <end position="331"/>
    </location>
</feature>
<comment type="similarity">
    <text evidence="2">Belongs to the membrane fusion protein (MFP) (TC 8.A.1) family.</text>
</comment>
<evidence type="ECO:0000259" key="6">
    <source>
        <dbReference type="Pfam" id="PF25954"/>
    </source>
</evidence>
<proteinExistence type="inferred from homology"/>
<dbReference type="GO" id="GO:0022857">
    <property type="term" value="F:transmembrane transporter activity"/>
    <property type="evidence" value="ECO:0007669"/>
    <property type="project" value="InterPro"/>
</dbReference>
<dbReference type="InterPro" id="IPR050465">
    <property type="entry name" value="UPF0194_transport"/>
</dbReference>
<dbReference type="GO" id="GO:0016020">
    <property type="term" value="C:membrane"/>
    <property type="evidence" value="ECO:0007669"/>
    <property type="project" value="InterPro"/>
</dbReference>
<dbReference type="Gene3D" id="1.10.287.470">
    <property type="entry name" value="Helix hairpin bin"/>
    <property type="match status" value="1"/>
</dbReference>
<dbReference type="Pfam" id="PF25917">
    <property type="entry name" value="BSH_RND"/>
    <property type="match status" value="1"/>
</dbReference>
<dbReference type="Gene3D" id="2.40.30.170">
    <property type="match status" value="1"/>
</dbReference>
<organism evidence="7 8">
    <name type="scientific">Abyssobacteria bacterium (strain SURF_5)</name>
    <dbReference type="NCBI Taxonomy" id="2093360"/>
    <lineage>
        <taxon>Bacteria</taxon>
        <taxon>Pseudomonadati</taxon>
        <taxon>Candidatus Hydrogenedentota</taxon>
        <taxon>Candidatus Abyssobacteria</taxon>
    </lineage>
</organism>
<accession>A0A3A4NK25</accession>
<dbReference type="PANTHER" id="PTHR32347">
    <property type="entry name" value="EFFLUX SYSTEM COMPONENT YKNX-RELATED"/>
    <property type="match status" value="1"/>
</dbReference>
<dbReference type="InterPro" id="IPR058625">
    <property type="entry name" value="MdtA-like_BSH"/>
</dbReference>
<reference evidence="7 8" key="1">
    <citation type="journal article" date="2017" name="ISME J.">
        <title>Energy and carbon metabolisms in a deep terrestrial subsurface fluid microbial community.</title>
        <authorList>
            <person name="Momper L."/>
            <person name="Jungbluth S.P."/>
            <person name="Lee M.D."/>
            <person name="Amend J.P."/>
        </authorList>
    </citation>
    <scope>NUCLEOTIDE SEQUENCE [LARGE SCALE GENOMIC DNA]</scope>
    <source>
        <strain evidence="7">SURF_5</strain>
    </source>
</reference>
<dbReference type="Proteomes" id="UP000265882">
    <property type="component" value="Unassembled WGS sequence"/>
</dbReference>
<evidence type="ECO:0000256" key="1">
    <source>
        <dbReference type="ARBA" id="ARBA00004196"/>
    </source>
</evidence>
<feature type="coiled-coil region" evidence="4">
    <location>
        <begin position="120"/>
        <end position="147"/>
    </location>
</feature>
<dbReference type="Gene3D" id="2.40.420.20">
    <property type="match status" value="1"/>
</dbReference>
<evidence type="ECO:0000256" key="2">
    <source>
        <dbReference type="ARBA" id="ARBA00009477"/>
    </source>
</evidence>
<comment type="caution">
    <text evidence="7">The sequence shown here is derived from an EMBL/GenBank/DDBJ whole genome shotgun (WGS) entry which is preliminary data.</text>
</comment>
<keyword evidence="3 4" id="KW-0175">Coiled coil</keyword>
<evidence type="ECO:0000256" key="4">
    <source>
        <dbReference type="SAM" id="Coils"/>
    </source>
</evidence>
<sequence length="399" mass="43661">MALRIASPQNVTGTGRRFLHTPLSFLRRVVLLVALLMFSITNAGCGRARAGEVEFETARIERGDIEHRVIATGRIEPLSKVEIRSKVNGIIRTLSVDDGDRVSKGQVIIELDRDILASQVNGARAALEKARARYEQAQIEASTVDLDSAQRKYDRTKKLFAQGLTSEEQIEDAQTALDMAKQAYAARKAAVIMANAELSAATAALELAENELQYATIVSPVDGIVLHRDVDVGSAVASVTSTMGTLLMTLGDMRELHMVGDVDESDIGLVREGMPVRISVESYPDRKFNGRVKRISPLGVAKDRIMNFEVEVSIEDADVPLRTNMTADAEIIVNKHQYVILVPQNALRFERSQSFVETPDSSQPSGKRRIDVTLGIGGTDFSEVLTGLDEGTEVVITQR</sequence>
<comment type="subcellular location">
    <subcellularLocation>
        <location evidence="1">Cell envelope</location>
    </subcellularLocation>
</comment>
<evidence type="ECO:0000313" key="7">
    <source>
        <dbReference type="EMBL" id="RJP19469.1"/>
    </source>
</evidence>
<dbReference type="GO" id="GO:0030313">
    <property type="term" value="C:cell envelope"/>
    <property type="evidence" value="ECO:0007669"/>
    <property type="project" value="UniProtKB-SubCell"/>
</dbReference>
<evidence type="ECO:0000256" key="3">
    <source>
        <dbReference type="ARBA" id="ARBA00023054"/>
    </source>
</evidence>
<name>A0A3A4NK25_ABYX5</name>
<dbReference type="EMBL" id="QZKU01000089">
    <property type="protein sequence ID" value="RJP19469.1"/>
    <property type="molecule type" value="Genomic_DNA"/>
</dbReference>
<dbReference type="Pfam" id="PF25954">
    <property type="entry name" value="Beta-barrel_RND_2"/>
    <property type="match status" value="1"/>
</dbReference>
<evidence type="ECO:0000313" key="8">
    <source>
        <dbReference type="Proteomes" id="UP000265882"/>
    </source>
</evidence>
<dbReference type="Gene3D" id="2.40.50.100">
    <property type="match status" value="1"/>
</dbReference>
<dbReference type="SUPFAM" id="SSF111369">
    <property type="entry name" value="HlyD-like secretion proteins"/>
    <property type="match status" value="1"/>
</dbReference>
<evidence type="ECO:0000259" key="5">
    <source>
        <dbReference type="Pfam" id="PF25917"/>
    </source>
</evidence>
<protein>
    <submittedName>
        <fullName evidence="7">Efflux RND transporter periplasmic adaptor subunit</fullName>
    </submittedName>
</protein>
<dbReference type="InterPro" id="IPR006143">
    <property type="entry name" value="RND_pump_MFP"/>
</dbReference>
<feature type="domain" description="Multidrug resistance protein MdtA-like barrel-sandwich hybrid" evidence="5">
    <location>
        <begin position="80"/>
        <end position="241"/>
    </location>
</feature>
<dbReference type="InterPro" id="IPR058792">
    <property type="entry name" value="Beta-barrel_RND_2"/>
</dbReference>
<dbReference type="NCBIfam" id="TIGR01730">
    <property type="entry name" value="RND_mfp"/>
    <property type="match status" value="1"/>
</dbReference>